<organism evidence="3">
    <name type="scientific">Campylobacter sp. CCS1377</name>
    <dbReference type="NCBI Taxonomy" id="3158229"/>
    <lineage>
        <taxon>Bacteria</taxon>
        <taxon>Pseudomonadati</taxon>
        <taxon>Campylobacterota</taxon>
        <taxon>Epsilonproteobacteria</taxon>
        <taxon>Campylobacterales</taxon>
        <taxon>Campylobacteraceae</taxon>
        <taxon>Campylobacter</taxon>
    </lineage>
</organism>
<dbReference type="InterPro" id="IPR036681">
    <property type="entry name" value="PgpA-like_sf"/>
</dbReference>
<gene>
    <name evidence="3" type="ORF">AAH949_00285</name>
</gene>
<feature type="domain" description="YutG/PgpA" evidence="2">
    <location>
        <begin position="6"/>
        <end position="143"/>
    </location>
</feature>
<protein>
    <submittedName>
        <fullName evidence="3">Phosphatidylglycerophosphatase A</fullName>
    </submittedName>
</protein>
<dbReference type="Gene3D" id="1.10.3760.10">
    <property type="entry name" value="PgpA-like"/>
    <property type="match status" value="1"/>
</dbReference>
<dbReference type="PIRSF" id="PIRSF006162">
    <property type="entry name" value="PgpA"/>
    <property type="match status" value="1"/>
</dbReference>
<feature type="transmembrane region" description="Helical" evidence="1">
    <location>
        <begin position="125"/>
        <end position="147"/>
    </location>
</feature>
<reference evidence="3" key="1">
    <citation type="submission" date="2024-05" db="EMBL/GenBank/DDBJ databases">
        <title>Campylobacter coli isolated from environmental waters in Slovenia.</title>
        <authorList>
            <person name="Zautner A.E."/>
            <person name="Bunk B."/>
            <person name="Riedel T."/>
            <person name="Sproeer C."/>
        </authorList>
    </citation>
    <scope>NUCLEOTIDE SEQUENCE</scope>
    <source>
        <strain evidence="3">CCS1377</strain>
    </source>
</reference>
<evidence type="ECO:0000256" key="1">
    <source>
        <dbReference type="SAM" id="Phobius"/>
    </source>
</evidence>
<keyword evidence="1" id="KW-1133">Transmembrane helix</keyword>
<dbReference type="PANTHER" id="PTHR36305:SF1">
    <property type="entry name" value="PHOSPHATIDYLGLYCEROPHOSPHATASE A"/>
    <property type="match status" value="1"/>
</dbReference>
<dbReference type="CDD" id="cd06971">
    <property type="entry name" value="PgpA"/>
    <property type="match status" value="1"/>
</dbReference>
<dbReference type="RefSeq" id="WP_348518636.1">
    <property type="nucleotide sequence ID" value="NZ_CP155620.1"/>
</dbReference>
<proteinExistence type="predicted"/>
<dbReference type="AlphaFoldDB" id="A0AAU7E8M4"/>
<dbReference type="InterPro" id="IPR007686">
    <property type="entry name" value="YutG/PgpA"/>
</dbReference>
<accession>A0AAU7E8M4</accession>
<keyword evidence="1" id="KW-0472">Membrane</keyword>
<dbReference type="PANTHER" id="PTHR36305">
    <property type="entry name" value="PHOSPHATIDYLGLYCEROPHOSPHATASE A"/>
    <property type="match status" value="1"/>
</dbReference>
<name>A0AAU7E8M4_9BACT</name>
<evidence type="ECO:0000313" key="3">
    <source>
        <dbReference type="EMBL" id="XBJ29316.1"/>
    </source>
</evidence>
<dbReference type="GO" id="GO:0006629">
    <property type="term" value="P:lipid metabolic process"/>
    <property type="evidence" value="ECO:0007669"/>
    <property type="project" value="InterPro"/>
</dbReference>
<dbReference type="GO" id="GO:0008962">
    <property type="term" value="F:phosphatidylglycerophosphatase activity"/>
    <property type="evidence" value="ECO:0007669"/>
    <property type="project" value="InterPro"/>
</dbReference>
<feature type="transmembrane region" description="Helical" evidence="1">
    <location>
        <begin position="77"/>
        <end position="104"/>
    </location>
</feature>
<dbReference type="InterPro" id="IPR026037">
    <property type="entry name" value="PgpA"/>
</dbReference>
<evidence type="ECO:0000259" key="2">
    <source>
        <dbReference type="Pfam" id="PF04608"/>
    </source>
</evidence>
<dbReference type="EMBL" id="CP155620">
    <property type="protein sequence ID" value="XBJ29316.1"/>
    <property type="molecule type" value="Genomic_DNA"/>
</dbReference>
<keyword evidence="1" id="KW-0812">Transmembrane</keyword>
<dbReference type="Pfam" id="PF04608">
    <property type="entry name" value="PgpA"/>
    <property type="match status" value="1"/>
</dbReference>
<sequence length="163" mass="18142">MIKFYVTFFYSGCVKKAPGTFGTLAALIPAFFILKYLGITTLFLLSFLIFFVSIKIIDEYEKQSGIHDDKHVVIDEVAGVFLALAICGNTLFAFILSFILFRIFDITKPSIIGKIDKKTKGGLGVMLDDMLAGAFAGLLCAIIYGVMMKFDFVDWDVSLQNLF</sequence>
<dbReference type="SUPFAM" id="SSF101307">
    <property type="entry name" value="YutG-like"/>
    <property type="match status" value="1"/>
</dbReference>